<keyword evidence="3" id="KW-1185">Reference proteome</keyword>
<dbReference type="RefSeq" id="WP_302042102.1">
    <property type="nucleotide sequence ID" value="NZ_JAUKPO010000052.1"/>
</dbReference>
<proteinExistence type="predicted"/>
<dbReference type="Proteomes" id="UP001168528">
    <property type="component" value="Unassembled WGS sequence"/>
</dbReference>
<evidence type="ECO:0000313" key="2">
    <source>
        <dbReference type="EMBL" id="MDO1451303.1"/>
    </source>
</evidence>
<evidence type="ECO:0000313" key="3">
    <source>
        <dbReference type="Proteomes" id="UP001168528"/>
    </source>
</evidence>
<gene>
    <name evidence="2" type="ORF">Q0590_33825</name>
</gene>
<organism evidence="2 3">
    <name type="scientific">Rhodocytophaga aerolata</name>
    <dbReference type="NCBI Taxonomy" id="455078"/>
    <lineage>
        <taxon>Bacteria</taxon>
        <taxon>Pseudomonadati</taxon>
        <taxon>Bacteroidota</taxon>
        <taxon>Cytophagia</taxon>
        <taxon>Cytophagales</taxon>
        <taxon>Rhodocytophagaceae</taxon>
        <taxon>Rhodocytophaga</taxon>
    </lineage>
</organism>
<reference evidence="2" key="1">
    <citation type="submission" date="2023-07" db="EMBL/GenBank/DDBJ databases">
        <title>The genome sequence of Rhodocytophaga aerolata KACC 12507.</title>
        <authorList>
            <person name="Zhang X."/>
        </authorList>
    </citation>
    <scope>NUCLEOTIDE SEQUENCE</scope>
    <source>
        <strain evidence="2">KACC 12507</strain>
    </source>
</reference>
<sequence length="158" mass="18810">MAKITKEDVQKAFLNKSKKRNNLLYEYYREEYFTGAYTAKFIAEKISEDLGLPISEMMIFLIKTRIINKQKAALPSQVVTPPPAVDTFSSQQVIKEEKTEDTEKVQPIAEKKYEWSDNRKDLKKNEFMDAYLEREERMKKRKEEEKRQEEEKKKNQDG</sequence>
<feature type="region of interest" description="Disordered" evidence="1">
    <location>
        <begin position="137"/>
        <end position="158"/>
    </location>
</feature>
<dbReference type="EMBL" id="JAUKPO010000052">
    <property type="protein sequence ID" value="MDO1451303.1"/>
    <property type="molecule type" value="Genomic_DNA"/>
</dbReference>
<comment type="caution">
    <text evidence="2">The sequence shown here is derived from an EMBL/GenBank/DDBJ whole genome shotgun (WGS) entry which is preliminary data.</text>
</comment>
<feature type="region of interest" description="Disordered" evidence="1">
    <location>
        <begin position="74"/>
        <end position="105"/>
    </location>
</feature>
<evidence type="ECO:0000256" key="1">
    <source>
        <dbReference type="SAM" id="MobiDB-lite"/>
    </source>
</evidence>
<protein>
    <submittedName>
        <fullName evidence="2">Uncharacterized protein</fullName>
    </submittedName>
</protein>
<feature type="compositionally biased region" description="Basic and acidic residues" evidence="1">
    <location>
        <begin position="94"/>
        <end position="105"/>
    </location>
</feature>
<name>A0ABT8RJ92_9BACT</name>
<accession>A0ABT8RJ92</accession>